<evidence type="ECO:0000313" key="2">
    <source>
        <dbReference type="EMBL" id="KAF5246878.1"/>
    </source>
</evidence>
<keyword evidence="3" id="KW-1185">Reference proteome</keyword>
<feature type="transmembrane region" description="Helical" evidence="1">
    <location>
        <begin position="139"/>
        <end position="156"/>
    </location>
</feature>
<keyword evidence="1" id="KW-1133">Transmembrane helix</keyword>
<name>A0AAN6C973_FUSAU</name>
<dbReference type="Proteomes" id="UP000537989">
    <property type="component" value="Unassembled WGS sequence"/>
</dbReference>
<comment type="caution">
    <text evidence="2">The sequence shown here is derived from an EMBL/GenBank/DDBJ whole genome shotgun (WGS) entry which is preliminary data.</text>
</comment>
<protein>
    <submittedName>
        <fullName evidence="2">Uncharacterized protein</fullName>
    </submittedName>
</protein>
<proteinExistence type="predicted"/>
<sequence>MNDTQGVPLRDYNNADPFSQHEEELSPFWIPPWLNTPNLVSPDGLPTKRLRQINTVMNWSLIAFPLIPILCFVALALWSKVDENLCPKIIKCKDPCVVEADPDIAGIGVRIATYTQTICNIILLGFASDGNRTSASYHALVLTSLATIITLGIFSIQTKLSLHHSVVASSLLTITILPTHILESWRVRSPGIFVAQQVRLAIYCAYAWWLILEMPCMGAEPQCNLCTRSSLFGHAGRVATHGNRSLRLGVVLFTSYLWLRQVVWSYGPRHYFESVPATLSETRKQAWNSYIDENRDSLTTWRLRRLARERKYNQFSRFLTPGWLWYDDVTTARRGIEQRRWKRFLPLDKQKVNWFVRGSVGLWADPCTGSNNSVSGGRDKVTAKTRQEAIYNDLMWTKNHTALTLCLVSRRFNYLFKQFTFRNIVLPQYLLSMDQWTNRDDEELRNRCEYREARKVAGLMERLYKIITLNPGLVKHCGSLCYTHTPVDVYNELRTSQYDFSGVDYVEKVEMLQGITGTAPFTRLLTSADMHPDQLAAMVAWPRCLERLAMQTNPKLMTTTSVHEGSLQHILDSQKDSLTHLRIEGDYELGLRGFDLRDFPCLEHLCLCTATIFGRDMRDMRRPHGTIPDHYRHILAPRLGSLLWVMPPKHPETGEFFGPKNQSRVESVMIGLKQQQIEYREAGKQCSLKRIRLQTLRKPVESLPTDAQVKFASHQKWIASFDEFFKDSEPTLQLVPPPKHEVWSWDDDALAAQRA</sequence>
<feature type="transmembrane region" description="Helical" evidence="1">
    <location>
        <begin position="56"/>
        <end position="78"/>
    </location>
</feature>
<gene>
    <name evidence="2" type="ORF">FAUST_1063</name>
</gene>
<accession>A0AAN6C973</accession>
<evidence type="ECO:0000313" key="3">
    <source>
        <dbReference type="Proteomes" id="UP000537989"/>
    </source>
</evidence>
<dbReference type="AlphaFoldDB" id="A0AAN6C973"/>
<feature type="transmembrane region" description="Helical" evidence="1">
    <location>
        <begin position="107"/>
        <end position="127"/>
    </location>
</feature>
<dbReference type="EMBL" id="JAAMOD010000023">
    <property type="protein sequence ID" value="KAF5246878.1"/>
    <property type="molecule type" value="Genomic_DNA"/>
</dbReference>
<organism evidence="2 3">
    <name type="scientific">Fusarium austroamericanum</name>
    <dbReference type="NCBI Taxonomy" id="282268"/>
    <lineage>
        <taxon>Eukaryota</taxon>
        <taxon>Fungi</taxon>
        <taxon>Dikarya</taxon>
        <taxon>Ascomycota</taxon>
        <taxon>Pezizomycotina</taxon>
        <taxon>Sordariomycetes</taxon>
        <taxon>Hypocreomycetidae</taxon>
        <taxon>Hypocreales</taxon>
        <taxon>Nectriaceae</taxon>
        <taxon>Fusarium</taxon>
    </lineage>
</organism>
<reference evidence="2 3" key="1">
    <citation type="submission" date="2020-02" db="EMBL/GenBank/DDBJ databases">
        <title>Identification and distribution of gene clusters putatively required for synthesis of sphingolipid metabolism inhibitors in phylogenetically diverse species of the filamentous fungus Fusarium.</title>
        <authorList>
            <person name="Kim H.-S."/>
            <person name="Busman M."/>
            <person name="Brown D.W."/>
            <person name="Divon H."/>
            <person name="Uhlig S."/>
            <person name="Proctor R.H."/>
        </authorList>
    </citation>
    <scope>NUCLEOTIDE SEQUENCE [LARGE SCALE GENOMIC DNA]</scope>
    <source>
        <strain evidence="2 3">NRRL 2903</strain>
    </source>
</reference>
<keyword evidence="1" id="KW-0472">Membrane</keyword>
<evidence type="ECO:0000256" key="1">
    <source>
        <dbReference type="SAM" id="Phobius"/>
    </source>
</evidence>
<keyword evidence="1" id="KW-0812">Transmembrane</keyword>